<dbReference type="RefSeq" id="WP_066718306.1">
    <property type="nucleotide sequence ID" value="NZ_JBHSLU010000046.1"/>
</dbReference>
<accession>A0ABW0P4J2</accession>
<comment type="caution">
    <text evidence="1">The sequence shown here is derived from an EMBL/GenBank/DDBJ whole genome shotgun (WGS) entry which is preliminary data.</text>
</comment>
<sequence>MVSLLAVPAFAQTAETALDAALPKLEPVCYARFYDAAHLRAHPRQKVSSIRLVRDFPTIRLERGLEAQREASEGRSAYFRLIVTYRDRGSRRFVGSGSCRVVEGVVRCSSDSCDGGGFRLRIEDRDTLLIGDASEGAWFTTSGGCAGGEGRSLNEGADDRVFRLTRMPVARCR</sequence>
<dbReference type="Proteomes" id="UP001596060">
    <property type="component" value="Unassembled WGS sequence"/>
</dbReference>
<protein>
    <submittedName>
        <fullName evidence="1">Uncharacterized protein</fullName>
    </submittedName>
</protein>
<reference evidence="2" key="1">
    <citation type="journal article" date="2019" name="Int. J. Syst. Evol. Microbiol.">
        <title>The Global Catalogue of Microorganisms (GCM) 10K type strain sequencing project: providing services to taxonomists for standard genome sequencing and annotation.</title>
        <authorList>
            <consortium name="The Broad Institute Genomics Platform"/>
            <consortium name="The Broad Institute Genome Sequencing Center for Infectious Disease"/>
            <person name="Wu L."/>
            <person name="Ma J."/>
        </authorList>
    </citation>
    <scope>NUCLEOTIDE SEQUENCE [LARGE SCALE GENOMIC DNA]</scope>
    <source>
        <strain evidence="2">CCUG 43117</strain>
    </source>
</reference>
<keyword evidence="2" id="KW-1185">Reference proteome</keyword>
<organism evidence="1 2">
    <name type="scientific">Bosea massiliensis</name>
    <dbReference type="NCBI Taxonomy" id="151419"/>
    <lineage>
        <taxon>Bacteria</taxon>
        <taxon>Pseudomonadati</taxon>
        <taxon>Pseudomonadota</taxon>
        <taxon>Alphaproteobacteria</taxon>
        <taxon>Hyphomicrobiales</taxon>
        <taxon>Boseaceae</taxon>
        <taxon>Bosea</taxon>
    </lineage>
</organism>
<gene>
    <name evidence="1" type="ORF">ACFPN9_15175</name>
</gene>
<name>A0ABW0P4J2_9HYPH</name>
<dbReference type="EMBL" id="JBHSLU010000046">
    <property type="protein sequence ID" value="MFC5506597.1"/>
    <property type="molecule type" value="Genomic_DNA"/>
</dbReference>
<proteinExistence type="predicted"/>
<evidence type="ECO:0000313" key="2">
    <source>
        <dbReference type="Proteomes" id="UP001596060"/>
    </source>
</evidence>
<evidence type="ECO:0000313" key="1">
    <source>
        <dbReference type="EMBL" id="MFC5506597.1"/>
    </source>
</evidence>